<dbReference type="EMBL" id="RWGY01000002">
    <property type="protein sequence ID" value="TVU49106.1"/>
    <property type="molecule type" value="Genomic_DNA"/>
</dbReference>
<proteinExistence type="predicted"/>
<gene>
    <name evidence="2" type="ORF">EJB05_00398</name>
</gene>
<feature type="compositionally biased region" description="Basic and acidic residues" evidence="1">
    <location>
        <begin position="122"/>
        <end position="131"/>
    </location>
</feature>
<accession>A0A5J9WMD0</accession>
<keyword evidence="3" id="KW-1185">Reference proteome</keyword>
<protein>
    <submittedName>
        <fullName evidence="2">Uncharacterized protein</fullName>
    </submittedName>
</protein>
<feature type="compositionally biased region" description="Basic and acidic residues" evidence="1">
    <location>
        <begin position="177"/>
        <end position="187"/>
    </location>
</feature>
<dbReference type="Proteomes" id="UP000324897">
    <property type="component" value="Chromosome 6"/>
</dbReference>
<name>A0A5J9WMD0_9POAL</name>
<reference evidence="2 3" key="1">
    <citation type="journal article" date="2019" name="Sci. Rep.">
        <title>A high-quality genome of Eragrostis curvula grass provides insights into Poaceae evolution and supports new strategies to enhance forage quality.</title>
        <authorList>
            <person name="Carballo J."/>
            <person name="Santos B.A.C.M."/>
            <person name="Zappacosta D."/>
            <person name="Garbus I."/>
            <person name="Selva J.P."/>
            <person name="Gallo C.A."/>
            <person name="Diaz A."/>
            <person name="Albertini E."/>
            <person name="Caccamo M."/>
            <person name="Echenique V."/>
        </authorList>
    </citation>
    <scope>NUCLEOTIDE SEQUENCE [LARGE SCALE GENOMIC DNA]</scope>
    <source>
        <strain evidence="3">cv. Victoria</strain>
        <tissue evidence="2">Leaf</tissue>
    </source>
</reference>
<organism evidence="2 3">
    <name type="scientific">Eragrostis curvula</name>
    <name type="common">weeping love grass</name>
    <dbReference type="NCBI Taxonomy" id="38414"/>
    <lineage>
        <taxon>Eukaryota</taxon>
        <taxon>Viridiplantae</taxon>
        <taxon>Streptophyta</taxon>
        <taxon>Embryophyta</taxon>
        <taxon>Tracheophyta</taxon>
        <taxon>Spermatophyta</taxon>
        <taxon>Magnoliopsida</taxon>
        <taxon>Liliopsida</taxon>
        <taxon>Poales</taxon>
        <taxon>Poaceae</taxon>
        <taxon>PACMAD clade</taxon>
        <taxon>Chloridoideae</taxon>
        <taxon>Eragrostideae</taxon>
        <taxon>Eragrostidinae</taxon>
        <taxon>Eragrostis</taxon>
    </lineage>
</organism>
<feature type="compositionally biased region" description="Acidic residues" evidence="1">
    <location>
        <begin position="74"/>
        <end position="88"/>
    </location>
</feature>
<feature type="region of interest" description="Disordered" evidence="1">
    <location>
        <begin position="1"/>
        <end position="20"/>
    </location>
</feature>
<dbReference type="Gramene" id="TVU49106">
    <property type="protein sequence ID" value="TVU49106"/>
    <property type="gene ID" value="EJB05_00398"/>
</dbReference>
<sequence>MAPGRKTGTSKRTPAEASLSDYEKVQARNILRNSLALQRLGVSAAASLINNSIANMPKSKAGKVSACEHLDPSYEPEDDEDEDDEDTEQGVVDKVFIDAPSLGSTRNAGTSRGGPGVSKRVMAPDEHDRPAKRTRQRTRELSTTNESCHEGSADDELFTINGSAEPENENQIGNEGKSNKSHDRSME</sequence>
<evidence type="ECO:0000313" key="3">
    <source>
        <dbReference type="Proteomes" id="UP000324897"/>
    </source>
</evidence>
<evidence type="ECO:0000313" key="2">
    <source>
        <dbReference type="EMBL" id="TVU49106.1"/>
    </source>
</evidence>
<dbReference type="AlphaFoldDB" id="A0A5J9WMD0"/>
<comment type="caution">
    <text evidence="2">The sequence shown here is derived from an EMBL/GenBank/DDBJ whole genome shotgun (WGS) entry which is preliminary data.</text>
</comment>
<feature type="region of interest" description="Disordered" evidence="1">
    <location>
        <begin position="55"/>
        <end position="187"/>
    </location>
</feature>
<evidence type="ECO:0000256" key="1">
    <source>
        <dbReference type="SAM" id="MobiDB-lite"/>
    </source>
</evidence>
<feature type="non-terminal residue" evidence="2">
    <location>
        <position position="1"/>
    </location>
</feature>